<sequence length="148" mass="16846">MRESCHILVGGGNDVILPKHRVHHPTCTSGEEGGRYKSLLTVYKCILSLISKLGVLPFPFVTDHNTVVMLIADLFAYARAILATIKILHASNNTNRYELMNNLKFWGSYETLRRLYCSAVVRYVSDKMKELMMKLKGTEEPQNQNEMP</sequence>
<name>A0A5N5G559_9ROSA</name>
<reference evidence="1 2" key="3">
    <citation type="submission" date="2019-11" db="EMBL/GenBank/DDBJ databases">
        <title>A de novo genome assembly of a pear dwarfing rootstock.</title>
        <authorList>
            <person name="Wang F."/>
            <person name="Wang J."/>
            <person name="Li S."/>
            <person name="Zhang Y."/>
            <person name="Fang M."/>
            <person name="Ma L."/>
            <person name="Zhao Y."/>
            <person name="Jiang S."/>
        </authorList>
    </citation>
    <scope>NUCLEOTIDE SEQUENCE [LARGE SCALE GENOMIC DNA]</scope>
    <source>
        <strain evidence="1">S2</strain>
        <tissue evidence="1">Leaf</tissue>
    </source>
</reference>
<proteinExistence type="predicted"/>
<reference evidence="2" key="2">
    <citation type="submission" date="2019-10" db="EMBL/GenBank/DDBJ databases">
        <title>A de novo genome assembly of a pear dwarfing rootstock.</title>
        <authorList>
            <person name="Wang F."/>
            <person name="Wang J."/>
            <person name="Li S."/>
            <person name="Zhang Y."/>
            <person name="Fang M."/>
            <person name="Ma L."/>
            <person name="Zhao Y."/>
            <person name="Jiang S."/>
        </authorList>
    </citation>
    <scope>NUCLEOTIDE SEQUENCE [LARGE SCALE GENOMIC DNA]</scope>
</reference>
<accession>A0A5N5G559</accession>
<reference evidence="1 2" key="1">
    <citation type="submission" date="2019-09" db="EMBL/GenBank/DDBJ databases">
        <authorList>
            <person name="Ou C."/>
        </authorList>
    </citation>
    <scope>NUCLEOTIDE SEQUENCE [LARGE SCALE GENOMIC DNA]</scope>
    <source>
        <strain evidence="1">S2</strain>
        <tissue evidence="1">Leaf</tissue>
    </source>
</reference>
<dbReference type="Proteomes" id="UP000327157">
    <property type="component" value="Chromosome 17"/>
</dbReference>
<gene>
    <name evidence="1" type="ORF">D8674_018349</name>
</gene>
<dbReference type="EMBL" id="SMOL01000487">
    <property type="protein sequence ID" value="KAB2610317.1"/>
    <property type="molecule type" value="Genomic_DNA"/>
</dbReference>
<dbReference type="AlphaFoldDB" id="A0A5N5G559"/>
<evidence type="ECO:0000313" key="1">
    <source>
        <dbReference type="EMBL" id="KAB2610317.1"/>
    </source>
</evidence>
<keyword evidence="2" id="KW-1185">Reference proteome</keyword>
<evidence type="ECO:0000313" key="2">
    <source>
        <dbReference type="Proteomes" id="UP000327157"/>
    </source>
</evidence>
<organism evidence="1 2">
    <name type="scientific">Pyrus ussuriensis x Pyrus communis</name>
    <dbReference type="NCBI Taxonomy" id="2448454"/>
    <lineage>
        <taxon>Eukaryota</taxon>
        <taxon>Viridiplantae</taxon>
        <taxon>Streptophyta</taxon>
        <taxon>Embryophyta</taxon>
        <taxon>Tracheophyta</taxon>
        <taxon>Spermatophyta</taxon>
        <taxon>Magnoliopsida</taxon>
        <taxon>eudicotyledons</taxon>
        <taxon>Gunneridae</taxon>
        <taxon>Pentapetalae</taxon>
        <taxon>rosids</taxon>
        <taxon>fabids</taxon>
        <taxon>Rosales</taxon>
        <taxon>Rosaceae</taxon>
        <taxon>Amygdaloideae</taxon>
        <taxon>Maleae</taxon>
        <taxon>Pyrus</taxon>
    </lineage>
</organism>
<comment type="caution">
    <text evidence="1">The sequence shown here is derived from an EMBL/GenBank/DDBJ whole genome shotgun (WGS) entry which is preliminary data.</text>
</comment>
<protein>
    <submittedName>
        <fullName evidence="1">Uncharacterized protein</fullName>
    </submittedName>
</protein>